<evidence type="ECO:0000313" key="5">
    <source>
        <dbReference type="Proteomes" id="UP000823900"/>
    </source>
</evidence>
<sequence>MIKRNNLRNGLLIVLSAAVLSACGNGSQASTADYIGIDAAKEAALKDAGLTSQEADFSAAGLDSKNGTFYYQVIFTANGEEQEYDIDAVTGVVIEKKTLSGAENAQETTAALAASSAQDPSSSEAGQEAAAGSAAAEAAETAEAAPEAAAAASSSAQTPSAEASLPSSEIEPLFIALAHAGLTQDQVSRSRIEEDFDDGLHIYEVEFFSADGVEYSYDIKADDGTILSFDQDAEYLLPPSSQDAGMVSEDQAKQSVIERVPGAAAEDVSVLLKRDDGRMEYEGRLIYDNMLYEFKIDAYSGLIVEWEAENLNFYR</sequence>
<comment type="caution">
    <text evidence="4">The sequence shown here is derived from an EMBL/GenBank/DDBJ whole genome shotgun (WGS) entry which is preliminary data.</text>
</comment>
<dbReference type="InterPro" id="IPR025711">
    <property type="entry name" value="PepSY"/>
</dbReference>
<feature type="region of interest" description="Disordered" evidence="1">
    <location>
        <begin position="110"/>
        <end position="165"/>
    </location>
</feature>
<evidence type="ECO:0000313" key="4">
    <source>
        <dbReference type="EMBL" id="HJA71254.1"/>
    </source>
</evidence>
<evidence type="ECO:0000259" key="3">
    <source>
        <dbReference type="Pfam" id="PF03413"/>
    </source>
</evidence>
<gene>
    <name evidence="4" type="ORF">IAA07_06685</name>
</gene>
<dbReference type="Pfam" id="PF03413">
    <property type="entry name" value="PepSY"/>
    <property type="match status" value="2"/>
</dbReference>
<feature type="domain" description="PepSY" evidence="3">
    <location>
        <begin position="36"/>
        <end position="96"/>
    </location>
</feature>
<dbReference type="AlphaFoldDB" id="A0A9D2HIS7"/>
<proteinExistence type="predicted"/>
<name>A0A9D2HIS7_9FIRM</name>
<dbReference type="Gene3D" id="3.10.450.40">
    <property type="match status" value="3"/>
</dbReference>
<dbReference type="EMBL" id="DWZA01000058">
    <property type="protein sequence ID" value="HJA71254.1"/>
    <property type="molecule type" value="Genomic_DNA"/>
</dbReference>
<protein>
    <submittedName>
        <fullName evidence="4">PepSY domain-containing protein</fullName>
    </submittedName>
</protein>
<feature type="chain" id="PRO_5039169517" evidence="2">
    <location>
        <begin position="23"/>
        <end position="315"/>
    </location>
</feature>
<feature type="compositionally biased region" description="Low complexity" evidence="1">
    <location>
        <begin position="121"/>
        <end position="164"/>
    </location>
</feature>
<keyword evidence="2" id="KW-0732">Signal</keyword>
<reference evidence="4" key="1">
    <citation type="journal article" date="2021" name="PeerJ">
        <title>Extensive microbial diversity within the chicken gut microbiome revealed by metagenomics and culture.</title>
        <authorList>
            <person name="Gilroy R."/>
            <person name="Ravi A."/>
            <person name="Getino M."/>
            <person name="Pursley I."/>
            <person name="Horton D.L."/>
            <person name="Alikhan N.F."/>
            <person name="Baker D."/>
            <person name="Gharbi K."/>
            <person name="Hall N."/>
            <person name="Watson M."/>
            <person name="Adriaenssens E.M."/>
            <person name="Foster-Nyarko E."/>
            <person name="Jarju S."/>
            <person name="Secka A."/>
            <person name="Antonio M."/>
            <person name="Oren A."/>
            <person name="Chaudhuri R.R."/>
            <person name="La Ragione R."/>
            <person name="Hildebrand F."/>
            <person name="Pallen M.J."/>
        </authorList>
    </citation>
    <scope>NUCLEOTIDE SEQUENCE</scope>
    <source>
        <strain evidence="4">CHK178-16964</strain>
    </source>
</reference>
<dbReference type="PROSITE" id="PS51257">
    <property type="entry name" value="PROKAR_LIPOPROTEIN"/>
    <property type="match status" value="1"/>
</dbReference>
<evidence type="ECO:0000256" key="1">
    <source>
        <dbReference type="SAM" id="MobiDB-lite"/>
    </source>
</evidence>
<feature type="domain" description="PepSY" evidence="3">
    <location>
        <begin position="247"/>
        <end position="304"/>
    </location>
</feature>
<feature type="compositionally biased region" description="Polar residues" evidence="1">
    <location>
        <begin position="110"/>
        <end position="120"/>
    </location>
</feature>
<organism evidence="4 5">
    <name type="scientific">Candidatus Lachnoclostridium stercoravium</name>
    <dbReference type="NCBI Taxonomy" id="2838633"/>
    <lineage>
        <taxon>Bacteria</taxon>
        <taxon>Bacillati</taxon>
        <taxon>Bacillota</taxon>
        <taxon>Clostridia</taxon>
        <taxon>Lachnospirales</taxon>
        <taxon>Lachnospiraceae</taxon>
    </lineage>
</organism>
<reference evidence="4" key="2">
    <citation type="submission" date="2021-04" db="EMBL/GenBank/DDBJ databases">
        <authorList>
            <person name="Gilroy R."/>
        </authorList>
    </citation>
    <scope>NUCLEOTIDE SEQUENCE</scope>
    <source>
        <strain evidence="4">CHK178-16964</strain>
    </source>
</reference>
<accession>A0A9D2HIS7</accession>
<evidence type="ECO:0000256" key="2">
    <source>
        <dbReference type="SAM" id="SignalP"/>
    </source>
</evidence>
<feature type="signal peptide" evidence="2">
    <location>
        <begin position="1"/>
        <end position="22"/>
    </location>
</feature>
<dbReference type="Proteomes" id="UP000823900">
    <property type="component" value="Unassembled WGS sequence"/>
</dbReference>